<dbReference type="PRINTS" id="PR00506">
    <property type="entry name" value="D21N6MTFRASE"/>
</dbReference>
<evidence type="ECO:0000256" key="1">
    <source>
        <dbReference type="ARBA" id="ARBA00011900"/>
    </source>
</evidence>
<keyword evidence="8" id="KW-1185">Reference proteome</keyword>
<keyword evidence="2 7" id="KW-0489">Methyltransferase</keyword>
<dbReference type="InterPro" id="IPR002941">
    <property type="entry name" value="DNA_methylase_N4/N6"/>
</dbReference>
<name>K1L1H2_CECL9</name>
<evidence type="ECO:0000256" key="5">
    <source>
        <dbReference type="ARBA" id="ARBA00047942"/>
    </source>
</evidence>
<evidence type="ECO:0000256" key="4">
    <source>
        <dbReference type="ARBA" id="ARBA00022691"/>
    </source>
</evidence>
<evidence type="ECO:0000313" key="7">
    <source>
        <dbReference type="EMBL" id="EKB50220.1"/>
    </source>
</evidence>
<dbReference type="GO" id="GO:0009007">
    <property type="term" value="F:site-specific DNA-methyltransferase (adenine-specific) activity"/>
    <property type="evidence" value="ECO:0007669"/>
    <property type="project" value="UniProtKB-EC"/>
</dbReference>
<dbReference type="GO" id="GO:0032259">
    <property type="term" value="P:methylation"/>
    <property type="evidence" value="ECO:0007669"/>
    <property type="project" value="UniProtKB-KW"/>
</dbReference>
<dbReference type="EMBL" id="AMGM01000011">
    <property type="protein sequence ID" value="EKB50220.1"/>
    <property type="molecule type" value="Genomic_DNA"/>
</dbReference>
<evidence type="ECO:0000256" key="2">
    <source>
        <dbReference type="ARBA" id="ARBA00022603"/>
    </source>
</evidence>
<dbReference type="OrthoDB" id="9800801at2"/>
<accession>K1L1H2</accession>
<keyword evidence="3" id="KW-0808">Transferase</keyword>
<comment type="catalytic activity">
    <reaction evidence="5">
        <text>a 2'-deoxyadenosine in DNA + S-adenosyl-L-methionine = an N(6)-methyl-2'-deoxyadenosine in DNA + S-adenosyl-L-homocysteine + H(+)</text>
        <dbReference type="Rhea" id="RHEA:15197"/>
        <dbReference type="Rhea" id="RHEA-COMP:12418"/>
        <dbReference type="Rhea" id="RHEA-COMP:12419"/>
        <dbReference type="ChEBI" id="CHEBI:15378"/>
        <dbReference type="ChEBI" id="CHEBI:57856"/>
        <dbReference type="ChEBI" id="CHEBI:59789"/>
        <dbReference type="ChEBI" id="CHEBI:90615"/>
        <dbReference type="ChEBI" id="CHEBI:90616"/>
        <dbReference type="EC" id="2.1.1.72"/>
    </reaction>
</comment>
<gene>
    <name evidence="7" type="ORF">B879_01077</name>
</gene>
<dbReference type="EC" id="2.1.1.72" evidence="1"/>
<feature type="domain" description="DNA methylase N-4/N-6" evidence="6">
    <location>
        <begin position="522"/>
        <end position="863"/>
    </location>
</feature>
<comment type="caution">
    <text evidence="7">The sequence shown here is derived from an EMBL/GenBank/DDBJ whole genome shotgun (WGS) entry which is preliminary data.</text>
</comment>
<reference evidence="7 8" key="1">
    <citation type="journal article" date="2012" name="J. Bacteriol.">
        <title>Draft Genome Sequence of Cecembia lonarensis Strain LW9T, Isolated from Lonar Lake, a Haloalkaline Lake in India.</title>
        <authorList>
            <person name="Shivaji S."/>
            <person name="Ara S."/>
            <person name="Singh A."/>
            <person name="Pinnaka A.K."/>
        </authorList>
    </citation>
    <scope>NUCLEOTIDE SEQUENCE [LARGE SCALE GENOMIC DNA]</scope>
    <source>
        <strain evidence="7 8">LW9</strain>
    </source>
</reference>
<dbReference type="Gene3D" id="3.40.50.150">
    <property type="entry name" value="Vaccinia Virus protein VP39"/>
    <property type="match status" value="1"/>
</dbReference>
<dbReference type="REBASE" id="56365">
    <property type="entry name" value="M.CloLW9ORF1077P"/>
</dbReference>
<evidence type="ECO:0000259" key="6">
    <source>
        <dbReference type="Pfam" id="PF01555"/>
    </source>
</evidence>
<dbReference type="AlphaFoldDB" id="K1L1H2"/>
<dbReference type="RefSeq" id="WP_009184121.1">
    <property type="nucleotide sequence ID" value="NZ_AMGM01000011.1"/>
</dbReference>
<dbReference type="SUPFAM" id="SSF53335">
    <property type="entry name" value="S-adenosyl-L-methionine-dependent methyltransferases"/>
    <property type="match status" value="1"/>
</dbReference>
<dbReference type="InterPro" id="IPR029063">
    <property type="entry name" value="SAM-dependent_MTases_sf"/>
</dbReference>
<dbReference type="Proteomes" id="UP000004478">
    <property type="component" value="Unassembled WGS sequence"/>
</dbReference>
<evidence type="ECO:0000313" key="8">
    <source>
        <dbReference type="Proteomes" id="UP000004478"/>
    </source>
</evidence>
<keyword evidence="4" id="KW-0949">S-adenosyl-L-methionine</keyword>
<dbReference type="InterPro" id="IPR002295">
    <property type="entry name" value="N4/N6-MTase_EcoPI_Mod-like"/>
</dbReference>
<dbReference type="GO" id="GO:0008170">
    <property type="term" value="F:N-methyltransferase activity"/>
    <property type="evidence" value="ECO:0007669"/>
    <property type="project" value="InterPro"/>
</dbReference>
<dbReference type="PATRIC" id="fig|1225176.3.peg.1148"/>
<dbReference type="Pfam" id="PF01555">
    <property type="entry name" value="N6_N4_Mtase"/>
    <property type="match status" value="1"/>
</dbReference>
<protein>
    <recommendedName>
        <fullName evidence="1">site-specific DNA-methyltransferase (adenine-specific)</fullName>
        <ecNumber evidence="1">2.1.1.72</ecNumber>
    </recommendedName>
</protein>
<evidence type="ECO:0000256" key="3">
    <source>
        <dbReference type="ARBA" id="ARBA00022679"/>
    </source>
</evidence>
<proteinExistence type="predicted"/>
<sequence length="1071" mass="124715">MANNNTPLDQLKGFLNQLFQFDSQDLDFGVYKILHYKRKEIANFIDQLLVDKVKEQLQTLSADESKQIKEQIADLEKDDIIKGWLEAEADEKKTLEKFGKDKINQYAALKAKATEATVSVETENQIYNHLTLFFSRYYDKGDFISKRRFGKNEKYMVPYNGEETHFHWANHDQYYIKSSETFNHYAFKVQTLDGNLVVNFKLHNAQLEQGNVKADEPNFFLLADKAPEIKEKDDSELNFVLANKQPDVSEKEITIYFEYRPLADDEKKKVKGNSKQDNLDEIAFEYLKKELSTNPLFANLWKEQEGKPLLLKKLQHYTRKNKHDFFIHKNLKSFLERELDYYIKSELVNVDDLYVTDSDTHFDRLKHNLKTIKVFKSIADTIIAFVSQIEDFQKKLWEKKKFVLNTEWVITIDRLVEYIGEEAAKPILEEVIKNEKQVAEWKELFGEYSKFESSNDFFDSEKIHLNKLPIDTIHFDKGFKNSLLNAISKKNDLENVLDGLLIKSDNFQALSSVRPKFEESISATYIDPPYNTGDDGFIYKDAFKSSTWVTMFQPLLESNKDLLNDFGALFISCDEHEELALGQLLNKTFGENNRTEKITWNKRIPKNDKGIGNIHEYIYLYCKSKEHRKANDLSFVMRKDSLEEVYEIVKKAKSSGKSIREAQSILKKYYKKQGFDRGITLYCELDENYEIWGKINMSWPNAKTQGPRYEVINPVTKKPAPVPNKGWRWKEDTFKAAEKNGSEFILPDGSMMKGRIWYANNENTQPSSITYLREVESFLLRSIISQKSDGGITLENLVLQDKVDYPKPVKLIEFLLYSTGVTNGYFLDYFAGSGTTFHAIQNLNNQDNGNRKCILIEQGNYIYTVVIPRIKKIAHSLEWNVGSPVKPVGGGNGIFFKYQRLEQYEEALENIAFKASEDTLQKALEFDQYIPKYFLEFETKGSQTLVNTAAMQDPWDYKLKVWDGFTYDTEQAVDLVETFNYLIGLHMQKCITKEINGKKYQFVYGHNNANKSILVVWRSVKDWSLEEYKADAAALKEAFKAFAYDLLYINDQAHIEGYQPIEEVFRNKMLS</sequence>
<dbReference type="GO" id="GO:0003677">
    <property type="term" value="F:DNA binding"/>
    <property type="evidence" value="ECO:0007669"/>
    <property type="project" value="InterPro"/>
</dbReference>
<organism evidence="7 8">
    <name type="scientific">Cecembia lonarensis (strain CCUG 58316 / KCTC 22772 / LW9)</name>
    <dbReference type="NCBI Taxonomy" id="1225176"/>
    <lineage>
        <taxon>Bacteria</taxon>
        <taxon>Pseudomonadati</taxon>
        <taxon>Bacteroidota</taxon>
        <taxon>Cytophagia</taxon>
        <taxon>Cytophagales</taxon>
        <taxon>Cyclobacteriaceae</taxon>
        <taxon>Cecembia</taxon>
    </lineage>
</organism>